<dbReference type="EMBL" id="JAMKFB020000009">
    <property type="protein sequence ID" value="KAL0183946.1"/>
    <property type="molecule type" value="Genomic_DNA"/>
</dbReference>
<organism evidence="1 2">
    <name type="scientific">Cirrhinus mrigala</name>
    <name type="common">Mrigala</name>
    <dbReference type="NCBI Taxonomy" id="683832"/>
    <lineage>
        <taxon>Eukaryota</taxon>
        <taxon>Metazoa</taxon>
        <taxon>Chordata</taxon>
        <taxon>Craniata</taxon>
        <taxon>Vertebrata</taxon>
        <taxon>Euteleostomi</taxon>
        <taxon>Actinopterygii</taxon>
        <taxon>Neopterygii</taxon>
        <taxon>Teleostei</taxon>
        <taxon>Ostariophysi</taxon>
        <taxon>Cypriniformes</taxon>
        <taxon>Cyprinidae</taxon>
        <taxon>Labeoninae</taxon>
        <taxon>Labeonini</taxon>
        <taxon>Cirrhinus</taxon>
    </lineage>
</organism>
<dbReference type="Gene3D" id="2.60.40.10">
    <property type="entry name" value="Immunoglobulins"/>
    <property type="match status" value="1"/>
</dbReference>
<dbReference type="SUPFAM" id="SSF49265">
    <property type="entry name" value="Fibronectin type III"/>
    <property type="match status" value="1"/>
</dbReference>
<proteinExistence type="predicted"/>
<sequence>ITGYRVTCTPTKGQQGNSIEEFVKAGQNSPGVEYNVSVFTVKDDMESVPVSTTVTPGRY</sequence>
<name>A0ABD0QG23_CIRMR</name>
<protein>
    <submittedName>
        <fullName evidence="1">Uncharacterized protein</fullName>
    </submittedName>
</protein>
<evidence type="ECO:0000313" key="2">
    <source>
        <dbReference type="Proteomes" id="UP001529510"/>
    </source>
</evidence>
<feature type="non-terminal residue" evidence="1">
    <location>
        <position position="1"/>
    </location>
</feature>
<reference evidence="1 2" key="1">
    <citation type="submission" date="2024-05" db="EMBL/GenBank/DDBJ databases">
        <title>Genome sequencing and assembly of Indian major carp, Cirrhinus mrigala (Hamilton, 1822).</title>
        <authorList>
            <person name="Mohindra V."/>
            <person name="Chowdhury L.M."/>
            <person name="Lal K."/>
            <person name="Jena J.K."/>
        </authorList>
    </citation>
    <scope>NUCLEOTIDE SEQUENCE [LARGE SCALE GENOMIC DNA]</scope>
    <source>
        <strain evidence="1">CM1030</strain>
        <tissue evidence="1">Blood</tissue>
    </source>
</reference>
<accession>A0ABD0QG23</accession>
<keyword evidence="2" id="KW-1185">Reference proteome</keyword>
<evidence type="ECO:0000313" key="1">
    <source>
        <dbReference type="EMBL" id="KAL0183946.1"/>
    </source>
</evidence>
<gene>
    <name evidence="1" type="ORF">M9458_019642</name>
</gene>
<comment type="caution">
    <text evidence="1">The sequence shown here is derived from an EMBL/GenBank/DDBJ whole genome shotgun (WGS) entry which is preliminary data.</text>
</comment>
<dbReference type="AlphaFoldDB" id="A0ABD0QG23"/>
<dbReference type="Proteomes" id="UP001529510">
    <property type="component" value="Unassembled WGS sequence"/>
</dbReference>
<dbReference type="InterPro" id="IPR036116">
    <property type="entry name" value="FN3_sf"/>
</dbReference>
<dbReference type="InterPro" id="IPR013783">
    <property type="entry name" value="Ig-like_fold"/>
</dbReference>